<dbReference type="EMBL" id="JARBHB010000013">
    <property type="protein sequence ID" value="KAJ8869923.1"/>
    <property type="molecule type" value="Genomic_DNA"/>
</dbReference>
<organism evidence="2 3">
    <name type="scientific">Dryococelus australis</name>
    <dbReference type="NCBI Taxonomy" id="614101"/>
    <lineage>
        <taxon>Eukaryota</taxon>
        <taxon>Metazoa</taxon>
        <taxon>Ecdysozoa</taxon>
        <taxon>Arthropoda</taxon>
        <taxon>Hexapoda</taxon>
        <taxon>Insecta</taxon>
        <taxon>Pterygota</taxon>
        <taxon>Neoptera</taxon>
        <taxon>Polyneoptera</taxon>
        <taxon>Phasmatodea</taxon>
        <taxon>Verophasmatodea</taxon>
        <taxon>Anareolatae</taxon>
        <taxon>Phasmatidae</taxon>
        <taxon>Eurycanthinae</taxon>
        <taxon>Dryococelus</taxon>
    </lineage>
</organism>
<keyword evidence="3" id="KW-1185">Reference proteome</keyword>
<name>A0ABQ9GEP3_9NEOP</name>
<feature type="compositionally biased region" description="Polar residues" evidence="1">
    <location>
        <begin position="60"/>
        <end position="70"/>
    </location>
</feature>
<feature type="region of interest" description="Disordered" evidence="1">
    <location>
        <begin position="1"/>
        <end position="70"/>
    </location>
</feature>
<reference evidence="2 3" key="1">
    <citation type="submission" date="2023-02" db="EMBL/GenBank/DDBJ databases">
        <title>LHISI_Scaffold_Assembly.</title>
        <authorList>
            <person name="Stuart O.P."/>
            <person name="Cleave R."/>
            <person name="Magrath M.J.L."/>
            <person name="Mikheyev A.S."/>
        </authorList>
    </citation>
    <scope>NUCLEOTIDE SEQUENCE [LARGE SCALE GENOMIC DNA]</scope>
    <source>
        <strain evidence="2">Daus_M_001</strain>
        <tissue evidence="2">Leg muscle</tissue>
    </source>
</reference>
<feature type="region of interest" description="Disordered" evidence="1">
    <location>
        <begin position="179"/>
        <end position="205"/>
    </location>
</feature>
<evidence type="ECO:0000256" key="1">
    <source>
        <dbReference type="SAM" id="MobiDB-lite"/>
    </source>
</evidence>
<comment type="caution">
    <text evidence="2">The sequence shown here is derived from an EMBL/GenBank/DDBJ whole genome shotgun (WGS) entry which is preliminary data.</text>
</comment>
<evidence type="ECO:0000313" key="2">
    <source>
        <dbReference type="EMBL" id="KAJ8869923.1"/>
    </source>
</evidence>
<evidence type="ECO:0000313" key="3">
    <source>
        <dbReference type="Proteomes" id="UP001159363"/>
    </source>
</evidence>
<protein>
    <submittedName>
        <fullName evidence="2">Uncharacterized protein</fullName>
    </submittedName>
</protein>
<accession>A0ABQ9GEP3</accession>
<sequence>MGRPAASSDTISNCENPGVAWPGTEPGSPWGQPVPPEHSCFVARPVETFSRERGRDASKAPSSATAQQPLSIIQGFSRKEGQEATPLEGRDGRHSCHERNVFGNVECWGGRFFAPKWVELVERDDRNIRLGVLGEGGKTSGARPFSANCMLLWMQRPVLRRSRQLACFGNNCAQQMNSPLLEADPSGSSSALRPPEPQQTNGASKTLQDEIIPSHHENVARLWSASKRSAVAITRNKNNAHSTDRLDKGDALMNARAVHQKGRRGASYTAASPLDQDEGLGRVECASQFRINPSAYPFADWLRPRPGMNLASDWLPPSRPRFPRAAIWQASYHAPIGELYPDMLLTNAAVLLVSVSLLASHQADPGSLPGWVTPDCRMCESCRTMPFVSGFSQRSPNSPALSIRRCSIFALITPHRLSRPRFDSFAALLSRVGVTVTQICNNSPRAEFVPVNAHERHVHSIVLVGWRQIFDVFHACHHNFPALRCKLPSSAQ</sequence>
<proteinExistence type="predicted"/>
<feature type="compositionally biased region" description="Basic and acidic residues" evidence="1">
    <location>
        <begin position="49"/>
        <end position="58"/>
    </location>
</feature>
<dbReference type="Proteomes" id="UP001159363">
    <property type="component" value="Chromosome 12"/>
</dbReference>
<gene>
    <name evidence="2" type="ORF">PR048_028934</name>
</gene>